<accession>A0A6A6U3Y7</accession>
<proteinExistence type="predicted"/>
<organism evidence="7 8">
    <name type="scientific">Microthyrium microscopicum</name>
    <dbReference type="NCBI Taxonomy" id="703497"/>
    <lineage>
        <taxon>Eukaryota</taxon>
        <taxon>Fungi</taxon>
        <taxon>Dikarya</taxon>
        <taxon>Ascomycota</taxon>
        <taxon>Pezizomycotina</taxon>
        <taxon>Dothideomycetes</taxon>
        <taxon>Dothideomycetes incertae sedis</taxon>
        <taxon>Microthyriales</taxon>
        <taxon>Microthyriaceae</taxon>
        <taxon>Microthyrium</taxon>
    </lineage>
</organism>
<feature type="transmembrane region" description="Helical" evidence="6">
    <location>
        <begin position="261"/>
        <end position="285"/>
    </location>
</feature>
<dbReference type="Gene3D" id="1.50.10.150">
    <property type="entry name" value="Voltage-dependent anion channel"/>
    <property type="match status" value="1"/>
</dbReference>
<reference evidence="7" key="1">
    <citation type="journal article" date="2020" name="Stud. Mycol.">
        <title>101 Dothideomycetes genomes: a test case for predicting lifestyles and emergence of pathogens.</title>
        <authorList>
            <person name="Haridas S."/>
            <person name="Albert R."/>
            <person name="Binder M."/>
            <person name="Bloem J."/>
            <person name="Labutti K."/>
            <person name="Salamov A."/>
            <person name="Andreopoulos B."/>
            <person name="Baker S."/>
            <person name="Barry K."/>
            <person name="Bills G."/>
            <person name="Bluhm B."/>
            <person name="Cannon C."/>
            <person name="Castanera R."/>
            <person name="Culley D."/>
            <person name="Daum C."/>
            <person name="Ezra D."/>
            <person name="Gonzalez J."/>
            <person name="Henrissat B."/>
            <person name="Kuo A."/>
            <person name="Liang C."/>
            <person name="Lipzen A."/>
            <person name="Lutzoni F."/>
            <person name="Magnuson J."/>
            <person name="Mondo S."/>
            <person name="Nolan M."/>
            <person name="Ohm R."/>
            <person name="Pangilinan J."/>
            <person name="Park H.-J."/>
            <person name="Ramirez L."/>
            <person name="Alfaro M."/>
            <person name="Sun H."/>
            <person name="Tritt A."/>
            <person name="Yoshinaga Y."/>
            <person name="Zwiers L.-H."/>
            <person name="Turgeon B."/>
            <person name="Goodwin S."/>
            <person name="Spatafora J."/>
            <person name="Crous P."/>
            <person name="Grigoriev I."/>
        </authorList>
    </citation>
    <scope>NUCLEOTIDE SEQUENCE</scope>
    <source>
        <strain evidence="7">CBS 115976</strain>
    </source>
</reference>
<feature type="transmembrane region" description="Helical" evidence="6">
    <location>
        <begin position="297"/>
        <end position="318"/>
    </location>
</feature>
<evidence type="ECO:0000256" key="2">
    <source>
        <dbReference type="ARBA" id="ARBA00022692"/>
    </source>
</evidence>
<keyword evidence="4 6" id="KW-0472">Membrane</keyword>
<evidence type="ECO:0000256" key="6">
    <source>
        <dbReference type="SAM" id="Phobius"/>
    </source>
</evidence>
<feature type="transmembrane region" description="Helical" evidence="6">
    <location>
        <begin position="89"/>
        <end position="110"/>
    </location>
</feature>
<name>A0A6A6U3Y7_9PEZI</name>
<keyword evidence="8" id="KW-1185">Reference proteome</keyword>
<feature type="transmembrane region" description="Helical" evidence="6">
    <location>
        <begin position="229"/>
        <end position="249"/>
    </location>
</feature>
<dbReference type="OrthoDB" id="2901184at2759"/>
<keyword evidence="2 6" id="KW-0812">Transmembrane</keyword>
<feature type="transmembrane region" description="Helical" evidence="6">
    <location>
        <begin position="163"/>
        <end position="184"/>
    </location>
</feature>
<sequence length="578" mass="64476">MPPSAAGSTTNLPSNTQHSINLTETLSSTTTTPSRPTAQHKRQASFIHTINDFLTQAQDDDTPHSPKEPPNPISRNPAKLPTRHRVRHFTWSFFTMTMATGGIANVIYAVPTAMRFQHLDALGLTYYLLNIVLFITAITLISMRFWMFPHTFRASFLHPTESLFVPAATISLGTILINTTQYGVGRTGDWLTQTMVVLYWFYAALALTLSSSIYLILWSTQTFTISQMTPVWIFPAYPLLIVGPFAGQLAAKVGGKQALEIIIGGFVLQGIGFMVSLMIYSAFLYRLMTHKLPRENVRPGMFVSVGPSGFTIAGIVTMGQRLPAVVSSDFMIKGEGALVAKISLVAANWAGLWLWGYVCCGGPRDDFANGGIRLAFWFFIVSVGSHVSSAYKGRIHFAMTWYSFVFPNTALTTATFAIDRALDGNRAIQILGCTLAMGVVLTWFFVTAMMIRAIILRQILWPQKGEDRNEGGWVEGDERMRSVDREREFRLRRATLMQRRMNGQAKLSQTGIEPDTIPEEPKPERKKRGSRNQGGREDDEEKVLEFDRADFAIKEARRESGFGPMRGRRGRSATDNVV</sequence>
<dbReference type="InterPro" id="IPR030185">
    <property type="entry name" value="Mae1"/>
</dbReference>
<dbReference type="InterPro" id="IPR004695">
    <property type="entry name" value="SLAC1/Mae1/Ssu1/TehA"/>
</dbReference>
<feature type="transmembrane region" description="Helical" evidence="6">
    <location>
        <begin position="122"/>
        <end position="142"/>
    </location>
</feature>
<dbReference type="PANTHER" id="PTHR31162">
    <property type="entry name" value="MALIC ACID TRANSPORT PROTEIN-RELATED"/>
    <property type="match status" value="1"/>
</dbReference>
<gene>
    <name evidence="7" type="ORF">BT63DRAFT_428785</name>
</gene>
<feature type="transmembrane region" description="Helical" evidence="6">
    <location>
        <begin position="338"/>
        <end position="358"/>
    </location>
</feature>
<feature type="transmembrane region" description="Helical" evidence="6">
    <location>
        <begin position="196"/>
        <end position="217"/>
    </location>
</feature>
<comment type="subcellular location">
    <subcellularLocation>
        <location evidence="1">Membrane</location>
        <topology evidence="1">Multi-pass membrane protein</topology>
    </subcellularLocation>
</comment>
<feature type="region of interest" description="Disordered" evidence="5">
    <location>
        <begin position="500"/>
        <end position="578"/>
    </location>
</feature>
<evidence type="ECO:0000256" key="4">
    <source>
        <dbReference type="ARBA" id="ARBA00023136"/>
    </source>
</evidence>
<evidence type="ECO:0000256" key="3">
    <source>
        <dbReference type="ARBA" id="ARBA00022989"/>
    </source>
</evidence>
<feature type="region of interest" description="Disordered" evidence="5">
    <location>
        <begin position="1"/>
        <end position="42"/>
    </location>
</feature>
<dbReference type="AlphaFoldDB" id="A0A6A6U3Y7"/>
<dbReference type="GO" id="GO:0016020">
    <property type="term" value="C:membrane"/>
    <property type="evidence" value="ECO:0007669"/>
    <property type="project" value="UniProtKB-SubCell"/>
</dbReference>
<evidence type="ECO:0000256" key="1">
    <source>
        <dbReference type="ARBA" id="ARBA00004141"/>
    </source>
</evidence>
<feature type="compositionally biased region" description="Polar residues" evidence="5">
    <location>
        <begin position="1"/>
        <end position="21"/>
    </location>
</feature>
<protein>
    <recommendedName>
        <fullName evidence="9">C4-dicarboxylate/malic acid transporter</fullName>
    </recommendedName>
</protein>
<dbReference type="Pfam" id="PF03595">
    <property type="entry name" value="SLAC1"/>
    <property type="match status" value="2"/>
</dbReference>
<feature type="region of interest" description="Disordered" evidence="5">
    <location>
        <begin position="57"/>
        <end position="79"/>
    </location>
</feature>
<evidence type="ECO:0000256" key="5">
    <source>
        <dbReference type="SAM" id="MobiDB-lite"/>
    </source>
</evidence>
<evidence type="ECO:0000313" key="8">
    <source>
        <dbReference type="Proteomes" id="UP000799302"/>
    </source>
</evidence>
<evidence type="ECO:0008006" key="9">
    <source>
        <dbReference type="Google" id="ProtNLM"/>
    </source>
</evidence>
<feature type="compositionally biased region" description="Low complexity" evidence="5">
    <location>
        <begin position="22"/>
        <end position="37"/>
    </location>
</feature>
<dbReference type="Proteomes" id="UP000799302">
    <property type="component" value="Unassembled WGS sequence"/>
</dbReference>
<feature type="transmembrane region" description="Helical" evidence="6">
    <location>
        <begin position="430"/>
        <end position="455"/>
    </location>
</feature>
<feature type="compositionally biased region" description="Basic and acidic residues" evidence="5">
    <location>
        <begin position="543"/>
        <end position="560"/>
    </location>
</feature>
<dbReference type="GO" id="GO:0015140">
    <property type="term" value="F:malate transmembrane transporter activity"/>
    <property type="evidence" value="ECO:0007669"/>
    <property type="project" value="InterPro"/>
</dbReference>
<dbReference type="CDD" id="cd09317">
    <property type="entry name" value="TDT_Mae1_like"/>
    <property type="match status" value="1"/>
</dbReference>
<dbReference type="EMBL" id="MU004240">
    <property type="protein sequence ID" value="KAF2665838.1"/>
    <property type="molecule type" value="Genomic_DNA"/>
</dbReference>
<feature type="transmembrane region" description="Helical" evidence="6">
    <location>
        <begin position="399"/>
        <end position="418"/>
    </location>
</feature>
<dbReference type="PANTHER" id="PTHR31162:SF3">
    <property type="entry name" value="TRANSPORTER_MALIC ACID TRANSPORT PROTEIN, PUTATIVE-RELATED"/>
    <property type="match status" value="1"/>
</dbReference>
<keyword evidence="3 6" id="KW-1133">Transmembrane helix</keyword>
<evidence type="ECO:0000313" key="7">
    <source>
        <dbReference type="EMBL" id="KAF2665838.1"/>
    </source>
</evidence>
<dbReference type="InterPro" id="IPR038665">
    <property type="entry name" value="Voltage-dep_anion_channel_sf"/>
</dbReference>
<feature type="transmembrane region" description="Helical" evidence="6">
    <location>
        <begin position="370"/>
        <end position="387"/>
    </location>
</feature>